<protein>
    <recommendedName>
        <fullName evidence="6">Transport permease protein</fullName>
    </recommendedName>
</protein>
<comment type="similarity">
    <text evidence="6">Belongs to the ABC-2 integral membrane protein family.</text>
</comment>
<dbReference type="InterPro" id="IPR000412">
    <property type="entry name" value="ABC_2_transport"/>
</dbReference>
<dbReference type="EMBL" id="BJFL01000014">
    <property type="protein sequence ID" value="GDY31475.1"/>
    <property type="molecule type" value="Genomic_DNA"/>
</dbReference>
<reference evidence="9" key="1">
    <citation type="submission" date="2019-04" db="EMBL/GenBank/DDBJ databases">
        <title>Draft genome sequence of Pseudonocardiaceae bacterium SL3-2-4.</title>
        <authorList>
            <person name="Ningsih F."/>
            <person name="Yokota A."/>
            <person name="Sakai Y."/>
            <person name="Nanatani K."/>
            <person name="Yabe S."/>
            <person name="Oetari A."/>
            <person name="Sjamsuridzal W."/>
        </authorList>
    </citation>
    <scope>NUCLEOTIDE SEQUENCE [LARGE SCALE GENOMIC DNA]</scope>
    <source>
        <strain evidence="9">SL3-2-4</strain>
    </source>
</reference>
<name>A0A4D4J465_9PSEU</name>
<comment type="caution">
    <text evidence="8">The sequence shown here is derived from an EMBL/GenBank/DDBJ whole genome shotgun (WGS) entry which is preliminary data.</text>
</comment>
<feature type="transmembrane region" description="Helical" evidence="6">
    <location>
        <begin position="245"/>
        <end position="263"/>
    </location>
</feature>
<dbReference type="InterPro" id="IPR047817">
    <property type="entry name" value="ABC2_TM_bact-type"/>
</dbReference>
<dbReference type="Proteomes" id="UP000298860">
    <property type="component" value="Unassembled WGS sequence"/>
</dbReference>
<keyword evidence="4 6" id="KW-0472">Membrane</keyword>
<feature type="transmembrane region" description="Helical" evidence="6">
    <location>
        <begin position="70"/>
        <end position="89"/>
    </location>
</feature>
<keyword evidence="6" id="KW-1003">Cell membrane</keyword>
<keyword evidence="3 6" id="KW-1133">Transmembrane helix</keyword>
<evidence type="ECO:0000259" key="7">
    <source>
        <dbReference type="PROSITE" id="PS51012"/>
    </source>
</evidence>
<evidence type="ECO:0000256" key="1">
    <source>
        <dbReference type="ARBA" id="ARBA00004141"/>
    </source>
</evidence>
<evidence type="ECO:0000256" key="5">
    <source>
        <dbReference type="ARBA" id="ARBA00023251"/>
    </source>
</evidence>
<keyword evidence="2 6" id="KW-0812">Transmembrane</keyword>
<feature type="domain" description="ABC transmembrane type-2" evidence="7">
    <location>
        <begin position="35"/>
        <end position="266"/>
    </location>
</feature>
<sequence length="269" mass="28918">MVVELAPAGRAPSGSRAALLVVEGLWTWYRRNWRATVVSSVLQPVLYLLAMGLGFGSQVPPSEATGGQPYLVYLAPGLLVAAAVQNAAFESTYPVLSSFKWQKTYWGIIATPIGTGELVSGQLLWIAVRLAVSGAVYLAVAAVFGALTGPGVLLSLLFAVLTGMAFSAPIVAYSASVNDEGDSFSTLFRFVLLPMWLLGGTFFPISQLPAWLRPVAWLTPIWHGTELARGAAFGTWLPLPSLGHVAYLAVLVTTGVLLARWRFRRRLTR</sequence>
<feature type="transmembrane region" description="Helical" evidence="6">
    <location>
        <begin position="153"/>
        <end position="175"/>
    </location>
</feature>
<dbReference type="OrthoDB" id="9778589at2"/>
<dbReference type="PANTHER" id="PTHR43229">
    <property type="entry name" value="NODULATION PROTEIN J"/>
    <property type="match status" value="1"/>
</dbReference>
<dbReference type="GO" id="GO:0046677">
    <property type="term" value="P:response to antibiotic"/>
    <property type="evidence" value="ECO:0007669"/>
    <property type="project" value="UniProtKB-KW"/>
</dbReference>
<dbReference type="Pfam" id="PF01061">
    <property type="entry name" value="ABC2_membrane"/>
    <property type="match status" value="1"/>
</dbReference>
<dbReference type="InterPro" id="IPR013525">
    <property type="entry name" value="ABC2_TM"/>
</dbReference>
<evidence type="ECO:0000256" key="4">
    <source>
        <dbReference type="ARBA" id="ARBA00023136"/>
    </source>
</evidence>
<dbReference type="RefSeq" id="WP_137814547.1">
    <property type="nucleotide sequence ID" value="NZ_BJFL01000014.1"/>
</dbReference>
<evidence type="ECO:0000313" key="9">
    <source>
        <dbReference type="Proteomes" id="UP000298860"/>
    </source>
</evidence>
<evidence type="ECO:0000256" key="6">
    <source>
        <dbReference type="RuleBase" id="RU361157"/>
    </source>
</evidence>
<evidence type="ECO:0000313" key="8">
    <source>
        <dbReference type="EMBL" id="GDY31475.1"/>
    </source>
</evidence>
<evidence type="ECO:0000256" key="3">
    <source>
        <dbReference type="ARBA" id="ARBA00022989"/>
    </source>
</evidence>
<comment type="subcellular location">
    <subcellularLocation>
        <location evidence="6">Cell membrane</location>
        <topology evidence="6">Multi-pass membrane protein</topology>
    </subcellularLocation>
    <subcellularLocation>
        <location evidence="1">Membrane</location>
        <topology evidence="1">Multi-pass membrane protein</topology>
    </subcellularLocation>
</comment>
<feature type="transmembrane region" description="Helical" evidence="6">
    <location>
        <begin position="123"/>
        <end position="147"/>
    </location>
</feature>
<dbReference type="GO" id="GO:0140359">
    <property type="term" value="F:ABC-type transporter activity"/>
    <property type="evidence" value="ECO:0007669"/>
    <property type="project" value="InterPro"/>
</dbReference>
<proteinExistence type="inferred from homology"/>
<dbReference type="InterPro" id="IPR051784">
    <property type="entry name" value="Nod_factor_ABC_transporter"/>
</dbReference>
<keyword evidence="9" id="KW-1185">Reference proteome</keyword>
<dbReference type="PRINTS" id="PR00164">
    <property type="entry name" value="ABC2TRNSPORT"/>
</dbReference>
<dbReference type="PIRSF" id="PIRSF006648">
    <property type="entry name" value="DrrB"/>
    <property type="match status" value="1"/>
</dbReference>
<keyword evidence="5" id="KW-0046">Antibiotic resistance</keyword>
<keyword evidence="6" id="KW-0813">Transport</keyword>
<feature type="transmembrane region" description="Helical" evidence="6">
    <location>
        <begin position="35"/>
        <end position="55"/>
    </location>
</feature>
<accession>A0A4D4J465</accession>
<dbReference type="GO" id="GO:0043190">
    <property type="term" value="C:ATP-binding cassette (ABC) transporter complex"/>
    <property type="evidence" value="ECO:0007669"/>
    <property type="project" value="InterPro"/>
</dbReference>
<evidence type="ECO:0000256" key="2">
    <source>
        <dbReference type="ARBA" id="ARBA00022692"/>
    </source>
</evidence>
<organism evidence="8 9">
    <name type="scientific">Gandjariella thermophila</name>
    <dbReference type="NCBI Taxonomy" id="1931992"/>
    <lineage>
        <taxon>Bacteria</taxon>
        <taxon>Bacillati</taxon>
        <taxon>Actinomycetota</taxon>
        <taxon>Actinomycetes</taxon>
        <taxon>Pseudonocardiales</taxon>
        <taxon>Pseudonocardiaceae</taxon>
        <taxon>Gandjariella</taxon>
    </lineage>
</organism>
<dbReference type="PANTHER" id="PTHR43229:SF2">
    <property type="entry name" value="NODULATION PROTEIN J"/>
    <property type="match status" value="1"/>
</dbReference>
<gene>
    <name evidence="8" type="ORF">GTS_31080</name>
</gene>
<feature type="transmembrane region" description="Helical" evidence="6">
    <location>
        <begin position="187"/>
        <end position="205"/>
    </location>
</feature>
<dbReference type="PROSITE" id="PS51012">
    <property type="entry name" value="ABC_TM2"/>
    <property type="match status" value="1"/>
</dbReference>
<dbReference type="AlphaFoldDB" id="A0A4D4J465"/>